<keyword evidence="2 6" id="KW-0378">Hydrolase</keyword>
<dbReference type="SUPFAM" id="SSF49899">
    <property type="entry name" value="Concanavalin A-like lectins/glucanases"/>
    <property type="match status" value="1"/>
</dbReference>
<evidence type="ECO:0000259" key="7">
    <source>
        <dbReference type="Pfam" id="PF17851"/>
    </source>
</evidence>
<evidence type="ECO:0000256" key="1">
    <source>
        <dbReference type="ARBA" id="ARBA00009865"/>
    </source>
</evidence>
<dbReference type="InterPro" id="IPR041542">
    <property type="entry name" value="GH43_C2"/>
</dbReference>
<gene>
    <name evidence="8" type="ORF">ABG082_09530</name>
</gene>
<proteinExistence type="inferred from homology"/>
<reference evidence="8" key="1">
    <citation type="submission" date="2024-05" db="EMBL/GenBank/DDBJ databases">
        <authorList>
            <person name="Liu Z."/>
        </authorList>
    </citation>
    <scope>NUCLEOTIDE SEQUENCE</scope>
    <source>
        <strain evidence="8">BS1807G30</strain>
    </source>
</reference>
<dbReference type="EMBL" id="CP157353">
    <property type="protein sequence ID" value="XBM02405.1"/>
    <property type="molecule type" value="Genomic_DNA"/>
</dbReference>
<feature type="site" description="Important for catalytic activity, responsible for pKa modulation of the active site Glu and correct orientation of both the proton donor and substrate" evidence="5">
    <location>
        <position position="127"/>
    </location>
</feature>
<evidence type="ECO:0000256" key="4">
    <source>
        <dbReference type="PIRSR" id="PIRSR606710-1"/>
    </source>
</evidence>
<evidence type="ECO:0000256" key="3">
    <source>
        <dbReference type="ARBA" id="ARBA00023295"/>
    </source>
</evidence>
<dbReference type="Pfam" id="PF04616">
    <property type="entry name" value="Glyco_hydro_43"/>
    <property type="match status" value="1"/>
</dbReference>
<dbReference type="PANTHER" id="PTHR42812:SF12">
    <property type="entry name" value="BETA-XYLOSIDASE-RELATED"/>
    <property type="match status" value="1"/>
</dbReference>
<organism evidence="8">
    <name type="scientific">Bacillus sp. BS1807G30</name>
    <dbReference type="NCBI Taxonomy" id="3153756"/>
    <lineage>
        <taxon>Bacteria</taxon>
        <taxon>Bacillati</taxon>
        <taxon>Bacillota</taxon>
        <taxon>Bacilli</taxon>
        <taxon>Bacillales</taxon>
        <taxon>Bacillaceae</taxon>
        <taxon>Bacillus</taxon>
    </lineage>
</organism>
<comment type="similarity">
    <text evidence="1 6">Belongs to the glycosyl hydrolase 43 family.</text>
</comment>
<dbReference type="RefSeq" id="WP_348936039.1">
    <property type="nucleotide sequence ID" value="NZ_CP157353.1"/>
</dbReference>
<dbReference type="GO" id="GO:0004553">
    <property type="term" value="F:hydrolase activity, hydrolyzing O-glycosyl compounds"/>
    <property type="evidence" value="ECO:0007669"/>
    <property type="project" value="InterPro"/>
</dbReference>
<dbReference type="InterPro" id="IPR013320">
    <property type="entry name" value="ConA-like_dom_sf"/>
</dbReference>
<dbReference type="SUPFAM" id="SSF75005">
    <property type="entry name" value="Arabinanase/levansucrase/invertase"/>
    <property type="match status" value="1"/>
</dbReference>
<feature type="active site" description="Proton donor" evidence="4">
    <location>
        <position position="186"/>
    </location>
</feature>
<dbReference type="InterPro" id="IPR051795">
    <property type="entry name" value="Glycosyl_Hydrlase_43"/>
</dbReference>
<evidence type="ECO:0000256" key="5">
    <source>
        <dbReference type="PIRSR" id="PIRSR606710-2"/>
    </source>
</evidence>
<dbReference type="CDD" id="cd09000">
    <property type="entry name" value="GH43_SXA-like"/>
    <property type="match status" value="1"/>
</dbReference>
<evidence type="ECO:0000313" key="8">
    <source>
        <dbReference type="EMBL" id="XBM02405.1"/>
    </source>
</evidence>
<feature type="domain" description="Beta-xylosidase C-terminal Concanavalin A-like" evidence="7">
    <location>
        <begin position="331"/>
        <end position="531"/>
    </location>
</feature>
<dbReference type="GO" id="GO:0005975">
    <property type="term" value="P:carbohydrate metabolic process"/>
    <property type="evidence" value="ECO:0007669"/>
    <property type="project" value="InterPro"/>
</dbReference>
<dbReference type="Gene3D" id="2.115.10.20">
    <property type="entry name" value="Glycosyl hydrolase domain, family 43"/>
    <property type="match status" value="1"/>
</dbReference>
<dbReference type="Pfam" id="PF17851">
    <property type="entry name" value="GH43_C2"/>
    <property type="match status" value="1"/>
</dbReference>
<name>A0AAU7FCC7_9BACI</name>
<evidence type="ECO:0000256" key="6">
    <source>
        <dbReference type="RuleBase" id="RU361187"/>
    </source>
</evidence>
<feature type="active site" description="Proton acceptor" evidence="4">
    <location>
        <position position="14"/>
    </location>
</feature>
<evidence type="ECO:0000256" key="2">
    <source>
        <dbReference type="ARBA" id="ARBA00022801"/>
    </source>
</evidence>
<keyword evidence="3 6" id="KW-0326">Glycosidase</keyword>
<dbReference type="PANTHER" id="PTHR42812">
    <property type="entry name" value="BETA-XYLOSIDASE"/>
    <property type="match status" value="1"/>
</dbReference>
<dbReference type="Gene3D" id="2.60.120.200">
    <property type="match status" value="1"/>
</dbReference>
<protein>
    <submittedName>
        <fullName evidence="8">Glycoside hydrolase family 43 protein</fullName>
    </submittedName>
</protein>
<dbReference type="AlphaFoldDB" id="A0AAU7FCC7"/>
<dbReference type="InterPro" id="IPR023296">
    <property type="entry name" value="Glyco_hydro_beta-prop_sf"/>
</dbReference>
<accession>A0AAU7FCC7</accession>
<sequence>MNITNPVLRGFNPDPSICRAGEDYYMAVSTFEWFPGVQIYHSKDLVHWRLAARPLQKTSQLDMKGNPDSGGVWAPCLSYADGQFWLIYSDIKVVDGPFKDGHNYLVTADEVDGEWSDPVRLNSSGFDPSLFHDPSGKKYVLNMLWDHREKHHSFAGIALQEYSVSEKKLVGERKVIFKGTPIKLTEAPHLYYINDVYYLLTAEGGTRYEHAATIARSSHIDGPYEVHPDNPILTAFHAPSHPLQKCGHASIVQTHTNEWYMAHLTGRPIHSSKESIFQQRGWCPLGRETAIQKLEWKDGWPYVVGGKEGLLEVEAPAMSVKEFSPTYHIVDEFKDSSLNRHFQTLRIPFTDQIGSVTENPHHLRLYGQESLTSKFTQAFVARRWQSFYFEAETAVSFFPENFQQAAGLVNYYNTENWTALQVTYDEALGRILELSVCENLAFSQPLIKKIIIPDEIPYVYLKVTVQRETYTYSYSFDQQEWEKIDITLESTHLSDDFIRGGGFFTGAFVGMQCQDTSGERLPADFKYFRYEETTE</sequence>
<dbReference type="InterPro" id="IPR006710">
    <property type="entry name" value="Glyco_hydro_43"/>
</dbReference>